<evidence type="ECO:0000259" key="1">
    <source>
        <dbReference type="Pfam" id="PF05157"/>
    </source>
</evidence>
<dbReference type="SUPFAM" id="SSF56112">
    <property type="entry name" value="Protein kinase-like (PK-like)"/>
    <property type="match status" value="1"/>
</dbReference>
<feature type="domain" description="Type II secretion system protein GspE N-terminal" evidence="1">
    <location>
        <begin position="60"/>
        <end position="145"/>
    </location>
</feature>
<sequence length="426" mass="46514">MQQRYQMLGELLVESGILTNLQLMAALAAQESTHRRLGEIVVERGYTTEDQIVSFLAEQYGLRVAEEFQLEPSPEAIDLIDADFAYASGVLPLRVNEDALECVVSDPVDINLTDAITQRTGKRVRLLLSTASKIEAAVRRAYGLASDSRSVDASEFPGLEPRFCNLELGWHCGHNSVLHCWDEKFGRRVSLIAVPANSPAREEQFELVRTAAERSVPGVAAVHDWVSTPSFDYFVLDKLEGEPLDRILAKLGPRDVAQTARIAIQVAEAIEFLTFGSRSSGIITPQNVVVKADGAASLAPLALPSYAVFGTSRAGVSMDLYELGHFMKDCLAGQVNAPQPTGSYTLPAMQDVIDRCIGVRTEEPFASPLQVARRLRSFSWAPKPFANAPDLGTLQQADKTALLGSVETLPTKKRSWLEGLFGRKAA</sequence>
<proteinExistence type="predicted"/>
<organism evidence="2 3">
    <name type="scientific">Candidatus Nitrosymbiomonas proteolyticus</name>
    <dbReference type="NCBI Taxonomy" id="2608984"/>
    <lineage>
        <taxon>Bacteria</taxon>
        <taxon>Bacillati</taxon>
        <taxon>Armatimonadota</taxon>
        <taxon>Armatimonadota incertae sedis</taxon>
        <taxon>Candidatus Nitrosymbiomonas</taxon>
    </lineage>
</organism>
<dbReference type="KEGG" id="npy:NPRO_15460"/>
<name>A0A809S9Z3_9BACT</name>
<dbReference type="InterPro" id="IPR011009">
    <property type="entry name" value="Kinase-like_dom_sf"/>
</dbReference>
<dbReference type="Gene3D" id="3.30.200.20">
    <property type="entry name" value="Phosphorylase Kinase, domain 1"/>
    <property type="match status" value="1"/>
</dbReference>
<accession>A0A809S9Z3</accession>
<gene>
    <name evidence="2" type="ORF">NPRO_15460</name>
</gene>
<dbReference type="Gene3D" id="3.30.300.160">
    <property type="entry name" value="Type II secretion system, protein E, N-terminal domain"/>
    <property type="match status" value="1"/>
</dbReference>
<dbReference type="InterPro" id="IPR037257">
    <property type="entry name" value="T2SS_E_N_sf"/>
</dbReference>
<reference evidence="2" key="1">
    <citation type="journal article" name="DNA Res.">
        <title>The physiological potential of anammox bacteria as revealed by their core genome structure.</title>
        <authorList>
            <person name="Okubo T."/>
            <person name="Toyoda A."/>
            <person name="Fukuhara K."/>
            <person name="Uchiyama I."/>
            <person name="Harigaya Y."/>
            <person name="Kuroiwa M."/>
            <person name="Suzuki T."/>
            <person name="Murakami Y."/>
            <person name="Suwa Y."/>
            <person name="Takami H."/>
        </authorList>
    </citation>
    <scope>NUCLEOTIDE SEQUENCE</scope>
    <source>
        <strain evidence="2">317325-2</strain>
    </source>
</reference>
<dbReference type="AlphaFoldDB" id="A0A809S9Z3"/>
<evidence type="ECO:0000313" key="3">
    <source>
        <dbReference type="Proteomes" id="UP000662873"/>
    </source>
</evidence>
<dbReference type="Pfam" id="PF05157">
    <property type="entry name" value="MshEN"/>
    <property type="match status" value="1"/>
</dbReference>
<dbReference type="EMBL" id="AP021858">
    <property type="protein sequence ID" value="BBO23951.1"/>
    <property type="molecule type" value="Genomic_DNA"/>
</dbReference>
<dbReference type="Proteomes" id="UP000662873">
    <property type="component" value="Chromosome"/>
</dbReference>
<dbReference type="SUPFAM" id="SSF160246">
    <property type="entry name" value="EspE N-terminal domain-like"/>
    <property type="match status" value="1"/>
</dbReference>
<dbReference type="InterPro" id="IPR007831">
    <property type="entry name" value="T2SS_GspE_N"/>
</dbReference>
<dbReference type="Gene3D" id="1.10.510.10">
    <property type="entry name" value="Transferase(Phosphotransferase) domain 1"/>
    <property type="match status" value="1"/>
</dbReference>
<evidence type="ECO:0000313" key="2">
    <source>
        <dbReference type="EMBL" id="BBO23951.1"/>
    </source>
</evidence>
<protein>
    <submittedName>
        <fullName evidence="2">Type IV-A pilus assembly ATPase PilB</fullName>
    </submittedName>
</protein>